<dbReference type="Proteomes" id="UP001296873">
    <property type="component" value="Unassembled WGS sequence"/>
</dbReference>
<gene>
    <name evidence="5" type="ORF">CKO28_22380</name>
</gene>
<evidence type="ECO:0000259" key="3">
    <source>
        <dbReference type="Pfam" id="PF01408"/>
    </source>
</evidence>
<evidence type="ECO:0000313" key="5">
    <source>
        <dbReference type="EMBL" id="MBK1670769.1"/>
    </source>
</evidence>
<dbReference type="InterPro" id="IPR055170">
    <property type="entry name" value="GFO_IDH_MocA-like_dom"/>
</dbReference>
<feature type="region of interest" description="Disordered" evidence="2">
    <location>
        <begin position="364"/>
        <end position="384"/>
    </location>
</feature>
<dbReference type="SUPFAM" id="SSF55347">
    <property type="entry name" value="Glyceraldehyde-3-phosphate dehydrogenase-like, C-terminal domain"/>
    <property type="match status" value="1"/>
</dbReference>
<keyword evidence="1" id="KW-0560">Oxidoreductase</keyword>
<dbReference type="InterPro" id="IPR050463">
    <property type="entry name" value="Gfo/Idh/MocA_oxidrdct_glycsds"/>
</dbReference>
<evidence type="ECO:0000259" key="4">
    <source>
        <dbReference type="Pfam" id="PF22725"/>
    </source>
</evidence>
<name>A0ABS1DKM9_9PROT</name>
<evidence type="ECO:0000256" key="1">
    <source>
        <dbReference type="ARBA" id="ARBA00023002"/>
    </source>
</evidence>
<proteinExistence type="predicted"/>
<evidence type="ECO:0000256" key="2">
    <source>
        <dbReference type="SAM" id="MobiDB-lite"/>
    </source>
</evidence>
<evidence type="ECO:0008006" key="7">
    <source>
        <dbReference type="Google" id="ProtNLM"/>
    </source>
</evidence>
<accession>A0ABS1DKM9</accession>
<sequence length="384" mass="40521">MGLAHARAFRAVSTTFPVALRPSLRTVADLDASRARTVAGQVGAERASDDWRAAIAADDVDIVAITTPNGLHREMAIAALEAGKAVFCEKPLAANLADAQAMAEAARTRAHANQVGFNYLANPAVIHAKRLIDRGDLGTIRNARLVFDEDYMADPSLPHSWRCRRDMAGAGALGDLGAHALSLALYLIGPVSEVTATARTPIDRRPTRDGGPAPVENEDIADALLVFIGGQTATFSSSRVALGRKCALRVEVFGSDGSLAFDQERFNELEVCFRGDDGPNGGFRRILTGPSHPPYGAFVPAAGAQIGFGDLKTIEVYRLLQAMAGLGLSYPDFAFGCAVDAVIDALLQSAAGGNWVKVDDTVQPAAPPSPDAEWSALPDARAHQ</sequence>
<dbReference type="PANTHER" id="PTHR43818">
    <property type="entry name" value="BCDNA.GH03377"/>
    <property type="match status" value="1"/>
</dbReference>
<keyword evidence="6" id="KW-1185">Reference proteome</keyword>
<dbReference type="Gene3D" id="3.40.50.720">
    <property type="entry name" value="NAD(P)-binding Rossmann-like Domain"/>
    <property type="match status" value="1"/>
</dbReference>
<dbReference type="Pfam" id="PF01408">
    <property type="entry name" value="GFO_IDH_MocA"/>
    <property type="match status" value="1"/>
</dbReference>
<dbReference type="PANTHER" id="PTHR43818:SF11">
    <property type="entry name" value="BCDNA.GH03377"/>
    <property type="match status" value="1"/>
</dbReference>
<feature type="domain" description="GFO/IDH/MocA-like oxidoreductase" evidence="4">
    <location>
        <begin position="127"/>
        <end position="259"/>
    </location>
</feature>
<feature type="domain" description="Gfo/Idh/MocA-like oxidoreductase N-terminal" evidence="3">
    <location>
        <begin position="5"/>
        <end position="117"/>
    </location>
</feature>
<dbReference type="Gene3D" id="3.30.360.10">
    <property type="entry name" value="Dihydrodipicolinate Reductase, domain 2"/>
    <property type="match status" value="1"/>
</dbReference>
<dbReference type="InterPro" id="IPR036291">
    <property type="entry name" value="NAD(P)-bd_dom_sf"/>
</dbReference>
<dbReference type="Pfam" id="PF22725">
    <property type="entry name" value="GFO_IDH_MocA_C3"/>
    <property type="match status" value="1"/>
</dbReference>
<protein>
    <recommendedName>
        <fullName evidence="7">Gfo/Idh/MocA family oxidoreductase</fullName>
    </recommendedName>
</protein>
<comment type="caution">
    <text evidence="5">The sequence shown here is derived from an EMBL/GenBank/DDBJ whole genome shotgun (WGS) entry which is preliminary data.</text>
</comment>
<dbReference type="SUPFAM" id="SSF51735">
    <property type="entry name" value="NAD(P)-binding Rossmann-fold domains"/>
    <property type="match status" value="1"/>
</dbReference>
<reference evidence="5 6" key="1">
    <citation type="journal article" date="2020" name="Microorganisms">
        <title>Osmotic Adaptation and Compatible Solute Biosynthesis of Phototrophic Bacteria as Revealed from Genome Analyses.</title>
        <authorList>
            <person name="Imhoff J.F."/>
            <person name="Rahn T."/>
            <person name="Kunzel S."/>
            <person name="Keller A."/>
            <person name="Neulinger S.C."/>
        </authorList>
    </citation>
    <scope>NUCLEOTIDE SEQUENCE [LARGE SCALE GENOMIC DNA]</scope>
    <source>
        <strain evidence="5 6">DSM 9895</strain>
    </source>
</reference>
<dbReference type="InterPro" id="IPR000683">
    <property type="entry name" value="Gfo/Idh/MocA-like_OxRdtase_N"/>
</dbReference>
<organism evidence="5 6">
    <name type="scientific">Rhodovibrio sodomensis</name>
    <dbReference type="NCBI Taxonomy" id="1088"/>
    <lineage>
        <taxon>Bacteria</taxon>
        <taxon>Pseudomonadati</taxon>
        <taxon>Pseudomonadota</taxon>
        <taxon>Alphaproteobacteria</taxon>
        <taxon>Rhodospirillales</taxon>
        <taxon>Rhodovibrionaceae</taxon>
        <taxon>Rhodovibrio</taxon>
    </lineage>
</organism>
<evidence type="ECO:0000313" key="6">
    <source>
        <dbReference type="Proteomes" id="UP001296873"/>
    </source>
</evidence>
<dbReference type="EMBL" id="NRRL01000115">
    <property type="protein sequence ID" value="MBK1670769.1"/>
    <property type="molecule type" value="Genomic_DNA"/>
</dbReference>